<dbReference type="Proteomes" id="UP000268073">
    <property type="component" value="Segment"/>
</dbReference>
<dbReference type="EMBL" id="MF327559">
    <property type="protein sequence ID" value="ASH99140.1"/>
    <property type="molecule type" value="Genomic_DNA"/>
</dbReference>
<evidence type="ECO:0000313" key="3">
    <source>
        <dbReference type="Proteomes" id="UP000268073"/>
    </source>
</evidence>
<protein>
    <submittedName>
        <fullName evidence="2">Capsid protein</fullName>
    </submittedName>
</protein>
<reference evidence="2 3" key="1">
    <citation type="journal article" date="2017" name="Microbiome">
        <title>Virome comparisons in wild-diseased and healthy captive giant pandas.</title>
        <authorList>
            <person name="Zhang W."/>
            <person name="Yang S."/>
            <person name="Shan T."/>
            <person name="Hou R."/>
            <person name="Liu Z."/>
            <person name="Li W."/>
            <person name="Guo L."/>
            <person name="Wang Y."/>
            <person name="Chen P."/>
            <person name="Wang X."/>
            <person name="Feng F."/>
            <person name="Wang H."/>
            <person name="Chen C."/>
            <person name="Shen Q."/>
            <person name="Zhou C."/>
            <person name="Hua X."/>
            <person name="Cui L."/>
            <person name="Deng X."/>
            <person name="Zhang Z."/>
            <person name="Qi D."/>
            <person name="Delwart E."/>
        </authorList>
    </citation>
    <scope>NUCLEOTIDE SEQUENCE [LARGE SCALE GENOMIC DNA]</scope>
    <source>
        <strain evidence="3">gpge002</strain>
    </source>
</reference>
<feature type="compositionally biased region" description="Basic residues" evidence="1">
    <location>
        <begin position="7"/>
        <end position="26"/>
    </location>
</feature>
<dbReference type="RefSeq" id="YP_010784654.1">
    <property type="nucleotide sequence ID" value="NC_075336.1"/>
</dbReference>
<feature type="region of interest" description="Disordered" evidence="1">
    <location>
        <begin position="1"/>
        <end position="49"/>
    </location>
</feature>
<dbReference type="GeneID" id="80521916"/>
<evidence type="ECO:0000313" key="2">
    <source>
        <dbReference type="EMBL" id="ASH99140.1"/>
    </source>
</evidence>
<dbReference type="KEGG" id="vg:80521916"/>
<accession>A0A220IGN4</accession>
<evidence type="ECO:0000256" key="1">
    <source>
        <dbReference type="SAM" id="MobiDB-lite"/>
    </source>
</evidence>
<sequence length="305" mass="35248">MAYGRFSNRRRRTYGRRTRRTRRSYRRNFNSSSFSRSRRRGYRRRGRMTSRRVRNIAARKKQDTVFGAIAQTSTAPGVRGLTSGVTYFMYNATYRLYQDHDNDHVRTTQNPYFVGVRDRVQLSATFPYTHRRVCFWTHEQFAAGQPYVFEADVDGEPSYMRRPLEPLDPVSNDALFEYLFKGSLGIDYSADTRAITPLDSKRLRIVYDQTFNINPLIGAPTATATFGGRITSRKFWHPINQTVYYDEDEDGASVSPNRPGFVSRSPHCPGNFYIMDIFSSGQDTGDDTTPIGSFTPETTVYWHES</sequence>
<proteinExistence type="predicted"/>
<feature type="compositionally biased region" description="Basic residues" evidence="1">
    <location>
        <begin position="36"/>
        <end position="49"/>
    </location>
</feature>
<organism evidence="2 3">
    <name type="scientific">Giant panda associated gemycircularvirus</name>
    <dbReference type="NCBI Taxonomy" id="2016461"/>
    <lineage>
        <taxon>Viruses</taxon>
        <taxon>Monodnaviria</taxon>
        <taxon>Shotokuvirae</taxon>
        <taxon>Cressdnaviricota</taxon>
        <taxon>Repensiviricetes</taxon>
        <taxon>Geplafuvirales</taxon>
        <taxon>Genomoviridae</taxon>
        <taxon>Gemycircularvirus</taxon>
    </lineage>
</organism>
<name>A0A220IGN4_9VIRU</name>
<keyword evidence="3" id="KW-1185">Reference proteome</keyword>